<dbReference type="Pfam" id="PF00227">
    <property type="entry name" value="Proteasome"/>
    <property type="match status" value="1"/>
</dbReference>
<proteinExistence type="predicted"/>
<accession>B3MBM8</accession>
<protein>
    <submittedName>
        <fullName evidence="2">Uncharacterized protein</fullName>
    </submittedName>
</protein>
<dbReference type="GO" id="GO:0051603">
    <property type="term" value="P:proteolysis involved in protein catabolic process"/>
    <property type="evidence" value="ECO:0007669"/>
    <property type="project" value="InterPro"/>
</dbReference>
<dbReference type="InterPro" id="IPR029055">
    <property type="entry name" value="Ntn_hydrolases_N"/>
</dbReference>
<dbReference type="eggNOG" id="ENOG502TCF4">
    <property type="taxonomic scope" value="Eukaryota"/>
</dbReference>
<dbReference type="KEGG" id="dan:6496151"/>
<dbReference type="CTD" id="37683"/>
<dbReference type="OrthoDB" id="7868036at2759"/>
<dbReference type="GeneID" id="6496151"/>
<dbReference type="AlphaFoldDB" id="B3MBM8"/>
<keyword evidence="2" id="KW-0378">Hydrolase</keyword>
<evidence type="ECO:0000313" key="3">
    <source>
        <dbReference type="Proteomes" id="UP000007801"/>
    </source>
</evidence>
<reference evidence="2 3" key="1">
    <citation type="journal article" date="2007" name="Nature">
        <title>Evolution of genes and genomes on the Drosophila phylogeny.</title>
        <authorList>
            <consortium name="Drosophila 12 Genomes Consortium"/>
            <person name="Clark A.G."/>
            <person name="Eisen M.B."/>
            <person name="Smith D.R."/>
            <person name="Bergman C.M."/>
            <person name="Oliver B."/>
            <person name="Markow T.A."/>
            <person name="Kaufman T.C."/>
            <person name="Kellis M."/>
            <person name="Gelbart W."/>
            <person name="Iyer V.N."/>
            <person name="Pollard D.A."/>
            <person name="Sackton T.B."/>
            <person name="Larracuente A.M."/>
            <person name="Singh N.D."/>
            <person name="Abad J.P."/>
            <person name="Abt D.N."/>
            <person name="Adryan B."/>
            <person name="Aguade M."/>
            <person name="Akashi H."/>
            <person name="Anderson W.W."/>
            <person name="Aquadro C.F."/>
            <person name="Ardell D.H."/>
            <person name="Arguello R."/>
            <person name="Artieri C.G."/>
            <person name="Barbash D.A."/>
            <person name="Barker D."/>
            <person name="Barsanti P."/>
            <person name="Batterham P."/>
            <person name="Batzoglou S."/>
            <person name="Begun D."/>
            <person name="Bhutkar A."/>
            <person name="Blanco E."/>
            <person name="Bosak S.A."/>
            <person name="Bradley R.K."/>
            <person name="Brand A.D."/>
            <person name="Brent M.R."/>
            <person name="Brooks A.N."/>
            <person name="Brown R.H."/>
            <person name="Butlin R.K."/>
            <person name="Caggese C."/>
            <person name="Calvi B.R."/>
            <person name="Bernardo de Carvalho A."/>
            <person name="Caspi A."/>
            <person name="Castrezana S."/>
            <person name="Celniker S.E."/>
            <person name="Chang J.L."/>
            <person name="Chapple C."/>
            <person name="Chatterji S."/>
            <person name="Chinwalla A."/>
            <person name="Civetta A."/>
            <person name="Clifton S.W."/>
            <person name="Comeron J.M."/>
            <person name="Costello J.C."/>
            <person name="Coyne J.A."/>
            <person name="Daub J."/>
            <person name="David R.G."/>
            <person name="Delcher A.L."/>
            <person name="Delehaunty K."/>
            <person name="Do C.B."/>
            <person name="Ebling H."/>
            <person name="Edwards K."/>
            <person name="Eickbush T."/>
            <person name="Evans J.D."/>
            <person name="Filipski A."/>
            <person name="Findeiss S."/>
            <person name="Freyhult E."/>
            <person name="Fulton L."/>
            <person name="Fulton R."/>
            <person name="Garcia A.C."/>
            <person name="Gardiner A."/>
            <person name="Garfield D.A."/>
            <person name="Garvin B.E."/>
            <person name="Gibson G."/>
            <person name="Gilbert D."/>
            <person name="Gnerre S."/>
            <person name="Godfrey J."/>
            <person name="Good R."/>
            <person name="Gotea V."/>
            <person name="Gravely B."/>
            <person name="Greenberg A.J."/>
            <person name="Griffiths-Jones S."/>
            <person name="Gross S."/>
            <person name="Guigo R."/>
            <person name="Gustafson E.A."/>
            <person name="Haerty W."/>
            <person name="Hahn M.W."/>
            <person name="Halligan D.L."/>
            <person name="Halpern A.L."/>
            <person name="Halter G.M."/>
            <person name="Han M.V."/>
            <person name="Heger A."/>
            <person name="Hillier L."/>
            <person name="Hinrichs A.S."/>
            <person name="Holmes I."/>
            <person name="Hoskins R.A."/>
            <person name="Hubisz M.J."/>
            <person name="Hultmark D."/>
            <person name="Huntley M.A."/>
            <person name="Jaffe D.B."/>
            <person name="Jagadeeshan S."/>
            <person name="Jeck W.R."/>
            <person name="Johnson J."/>
            <person name="Jones C.D."/>
            <person name="Jordan W.C."/>
            <person name="Karpen G.H."/>
            <person name="Kataoka E."/>
            <person name="Keightley P.D."/>
            <person name="Kheradpour P."/>
            <person name="Kirkness E.F."/>
            <person name="Koerich L.B."/>
            <person name="Kristiansen K."/>
            <person name="Kudrna D."/>
            <person name="Kulathinal R.J."/>
            <person name="Kumar S."/>
            <person name="Kwok R."/>
            <person name="Lander E."/>
            <person name="Langley C.H."/>
            <person name="Lapoint R."/>
            <person name="Lazzaro B.P."/>
            <person name="Lee S.J."/>
            <person name="Levesque L."/>
            <person name="Li R."/>
            <person name="Lin C.F."/>
            <person name="Lin M.F."/>
            <person name="Lindblad-Toh K."/>
            <person name="Llopart A."/>
            <person name="Long M."/>
            <person name="Low L."/>
            <person name="Lozovsky E."/>
            <person name="Lu J."/>
            <person name="Luo M."/>
            <person name="Machado C.A."/>
            <person name="Makalowski W."/>
            <person name="Marzo M."/>
            <person name="Matsuda M."/>
            <person name="Matzkin L."/>
            <person name="McAllister B."/>
            <person name="McBride C.S."/>
            <person name="McKernan B."/>
            <person name="McKernan K."/>
            <person name="Mendez-Lago M."/>
            <person name="Minx P."/>
            <person name="Mollenhauer M.U."/>
            <person name="Montooth K."/>
            <person name="Mount S.M."/>
            <person name="Mu X."/>
            <person name="Myers E."/>
            <person name="Negre B."/>
            <person name="Newfeld S."/>
            <person name="Nielsen R."/>
            <person name="Noor M.A."/>
            <person name="O'Grady P."/>
            <person name="Pachter L."/>
            <person name="Papaceit M."/>
            <person name="Parisi M.J."/>
            <person name="Parisi M."/>
            <person name="Parts L."/>
            <person name="Pedersen J.S."/>
            <person name="Pesole G."/>
            <person name="Phillippy A.M."/>
            <person name="Ponting C.P."/>
            <person name="Pop M."/>
            <person name="Porcelli D."/>
            <person name="Powell J.R."/>
            <person name="Prohaska S."/>
            <person name="Pruitt K."/>
            <person name="Puig M."/>
            <person name="Quesneville H."/>
            <person name="Ram K.R."/>
            <person name="Rand D."/>
            <person name="Rasmussen M.D."/>
            <person name="Reed L.K."/>
            <person name="Reenan R."/>
            <person name="Reily A."/>
            <person name="Remington K.A."/>
            <person name="Rieger T.T."/>
            <person name="Ritchie M.G."/>
            <person name="Robin C."/>
            <person name="Rogers Y.H."/>
            <person name="Rohde C."/>
            <person name="Rozas J."/>
            <person name="Rubenfield M.J."/>
            <person name="Ruiz A."/>
            <person name="Russo S."/>
            <person name="Salzberg S.L."/>
            <person name="Sanchez-Gracia A."/>
            <person name="Saranga D.J."/>
            <person name="Sato H."/>
            <person name="Schaeffer S.W."/>
            <person name="Schatz M.C."/>
            <person name="Schlenke T."/>
            <person name="Schwartz R."/>
            <person name="Segarra C."/>
            <person name="Singh R.S."/>
            <person name="Sirot L."/>
            <person name="Sirota M."/>
            <person name="Sisneros N.B."/>
            <person name="Smith C.D."/>
            <person name="Smith T.F."/>
            <person name="Spieth J."/>
            <person name="Stage D.E."/>
            <person name="Stark A."/>
            <person name="Stephan W."/>
            <person name="Strausberg R.L."/>
            <person name="Strempel S."/>
            <person name="Sturgill D."/>
            <person name="Sutton G."/>
            <person name="Sutton G.G."/>
            <person name="Tao W."/>
            <person name="Teichmann S."/>
            <person name="Tobari Y.N."/>
            <person name="Tomimura Y."/>
            <person name="Tsolas J.M."/>
            <person name="Valente V.L."/>
            <person name="Venter E."/>
            <person name="Venter J.C."/>
            <person name="Vicario S."/>
            <person name="Vieira F.G."/>
            <person name="Vilella A.J."/>
            <person name="Villasante A."/>
            <person name="Walenz B."/>
            <person name="Wang J."/>
            <person name="Wasserman M."/>
            <person name="Watts T."/>
            <person name="Wilson D."/>
            <person name="Wilson R.K."/>
            <person name="Wing R.A."/>
            <person name="Wolfner M.F."/>
            <person name="Wong A."/>
            <person name="Wong G.K."/>
            <person name="Wu C.I."/>
            <person name="Wu G."/>
            <person name="Yamamoto D."/>
            <person name="Yang H.P."/>
            <person name="Yang S.P."/>
            <person name="Yorke J.A."/>
            <person name="Yoshida K."/>
            <person name="Zdobnov E."/>
            <person name="Zhang P."/>
            <person name="Zhang Y."/>
            <person name="Zimin A.V."/>
            <person name="Baldwin J."/>
            <person name="Abdouelleil A."/>
            <person name="Abdulkadir J."/>
            <person name="Abebe A."/>
            <person name="Abera B."/>
            <person name="Abreu J."/>
            <person name="Acer S.C."/>
            <person name="Aftuck L."/>
            <person name="Alexander A."/>
            <person name="An P."/>
            <person name="Anderson E."/>
            <person name="Anderson S."/>
            <person name="Arachi H."/>
            <person name="Azer M."/>
            <person name="Bachantsang P."/>
            <person name="Barry A."/>
            <person name="Bayul T."/>
            <person name="Berlin A."/>
            <person name="Bessette D."/>
            <person name="Bloom T."/>
            <person name="Blye J."/>
            <person name="Boguslavskiy L."/>
            <person name="Bonnet C."/>
            <person name="Boukhgalter B."/>
            <person name="Bourzgui I."/>
            <person name="Brown A."/>
            <person name="Cahill P."/>
            <person name="Channer S."/>
            <person name="Cheshatsang Y."/>
            <person name="Chuda L."/>
            <person name="Citroen M."/>
            <person name="Collymore A."/>
            <person name="Cooke P."/>
            <person name="Costello M."/>
            <person name="D'Aco K."/>
            <person name="Daza R."/>
            <person name="De Haan G."/>
            <person name="DeGray S."/>
            <person name="DeMaso C."/>
            <person name="Dhargay N."/>
            <person name="Dooley K."/>
            <person name="Dooley E."/>
            <person name="Doricent M."/>
            <person name="Dorje P."/>
            <person name="Dorjee K."/>
            <person name="Dupes A."/>
            <person name="Elong R."/>
            <person name="Falk J."/>
            <person name="Farina A."/>
            <person name="Faro S."/>
            <person name="Ferguson D."/>
            <person name="Fisher S."/>
            <person name="Foley C.D."/>
            <person name="Franke A."/>
            <person name="Friedrich D."/>
            <person name="Gadbois L."/>
            <person name="Gearin G."/>
            <person name="Gearin C.R."/>
            <person name="Giannoukos G."/>
            <person name="Goode T."/>
            <person name="Graham J."/>
            <person name="Grandbois E."/>
            <person name="Grewal S."/>
            <person name="Gyaltsen K."/>
            <person name="Hafez N."/>
            <person name="Hagos B."/>
            <person name="Hall J."/>
            <person name="Henson C."/>
            <person name="Hollinger A."/>
            <person name="Honan T."/>
            <person name="Huard M.D."/>
            <person name="Hughes L."/>
            <person name="Hurhula B."/>
            <person name="Husby M.E."/>
            <person name="Kamat A."/>
            <person name="Kanga B."/>
            <person name="Kashin S."/>
            <person name="Khazanovich D."/>
            <person name="Kisner P."/>
            <person name="Lance K."/>
            <person name="Lara M."/>
            <person name="Lee W."/>
            <person name="Lennon N."/>
            <person name="Letendre F."/>
            <person name="LeVine R."/>
            <person name="Lipovsky A."/>
            <person name="Liu X."/>
            <person name="Liu J."/>
            <person name="Liu S."/>
            <person name="Lokyitsang T."/>
            <person name="Lokyitsang Y."/>
            <person name="Lubonja R."/>
            <person name="Lui A."/>
            <person name="MacDonald P."/>
            <person name="Magnisalis V."/>
            <person name="Maru K."/>
            <person name="Matthews C."/>
            <person name="McCusker W."/>
            <person name="McDonough S."/>
            <person name="Mehta T."/>
            <person name="Meldrim J."/>
            <person name="Meneus L."/>
            <person name="Mihai O."/>
            <person name="Mihalev A."/>
            <person name="Mihova T."/>
            <person name="Mittelman R."/>
            <person name="Mlenga V."/>
            <person name="Montmayeur A."/>
            <person name="Mulrain L."/>
            <person name="Navidi A."/>
            <person name="Naylor J."/>
            <person name="Negash T."/>
            <person name="Nguyen T."/>
            <person name="Nguyen N."/>
            <person name="Nicol R."/>
            <person name="Norbu C."/>
            <person name="Norbu N."/>
            <person name="Novod N."/>
            <person name="O'Neill B."/>
            <person name="Osman S."/>
            <person name="Markiewicz E."/>
            <person name="Oyono O.L."/>
            <person name="Patti C."/>
            <person name="Phunkhang P."/>
            <person name="Pierre F."/>
            <person name="Priest M."/>
            <person name="Raghuraman S."/>
            <person name="Rege F."/>
            <person name="Reyes R."/>
            <person name="Rise C."/>
            <person name="Rogov P."/>
            <person name="Ross K."/>
            <person name="Ryan E."/>
            <person name="Settipalli S."/>
            <person name="Shea T."/>
            <person name="Sherpa N."/>
            <person name="Shi L."/>
            <person name="Shih D."/>
            <person name="Sparrow T."/>
            <person name="Spaulding J."/>
            <person name="Stalker J."/>
            <person name="Stange-Thomann N."/>
            <person name="Stavropoulos S."/>
            <person name="Stone C."/>
            <person name="Strader C."/>
            <person name="Tesfaye S."/>
            <person name="Thomson T."/>
            <person name="Thoulutsang Y."/>
            <person name="Thoulutsang D."/>
            <person name="Topham K."/>
            <person name="Topping I."/>
            <person name="Tsamla T."/>
            <person name="Vassiliev H."/>
            <person name="Vo A."/>
            <person name="Wangchuk T."/>
            <person name="Wangdi T."/>
            <person name="Weiand M."/>
            <person name="Wilkinson J."/>
            <person name="Wilson A."/>
            <person name="Yadav S."/>
            <person name="Young G."/>
            <person name="Yu Q."/>
            <person name="Zembek L."/>
            <person name="Zhong D."/>
            <person name="Zimmer A."/>
            <person name="Zwirko Z."/>
            <person name="Jaffe D.B."/>
            <person name="Alvarez P."/>
            <person name="Brockman W."/>
            <person name="Butler J."/>
            <person name="Chin C."/>
            <person name="Gnerre S."/>
            <person name="Grabherr M."/>
            <person name="Kleber M."/>
            <person name="Mauceli E."/>
            <person name="MacCallum I."/>
        </authorList>
    </citation>
    <scope>NUCLEOTIDE SEQUENCE [LARGE SCALE GENOMIC DNA]</scope>
    <source>
        <strain evidence="3">Tucson 14024-0371.13</strain>
    </source>
</reference>
<dbReference type="STRING" id="7217.B3MBM8"/>
<feature type="compositionally biased region" description="Polar residues" evidence="1">
    <location>
        <begin position="195"/>
        <end position="206"/>
    </location>
</feature>
<sequence>MAEADSREEGSMVGLICDEGIVLATNSRNNLICHLDERIYCCAPRSNADRDIILEVGTQVDYQTNDRHQKLTVAQVKDMLCRKYENAATVDVLLAGQDRLGLHMYDLQPKRKTIRIQHGAKGGAKAEEIQAYLSLYRKDPMNLAEAEQLVRESLRVGPDDYLDMCLIYKAEHTEVEEEAPELPPETEPPLDAERQSISGRSLQSNW</sequence>
<dbReference type="OMA" id="DHIYCCA"/>
<dbReference type="GO" id="GO:0016787">
    <property type="term" value="F:hydrolase activity"/>
    <property type="evidence" value="ECO:0007669"/>
    <property type="project" value="UniProtKB-KW"/>
</dbReference>
<dbReference type="Gene3D" id="3.60.20.10">
    <property type="entry name" value="Glutamine Phosphoribosylpyrophosphate, subunit 1, domain 1"/>
    <property type="match status" value="1"/>
</dbReference>
<dbReference type="InterPro" id="IPR001353">
    <property type="entry name" value="Proteasome_sua/b"/>
</dbReference>
<dbReference type="EMBL" id="CH902619">
    <property type="protein sequence ID" value="EDV37159.1"/>
    <property type="molecule type" value="Genomic_DNA"/>
</dbReference>
<dbReference type="SUPFAM" id="SSF56235">
    <property type="entry name" value="N-terminal nucleophile aminohydrolases (Ntn hydrolases)"/>
    <property type="match status" value="1"/>
</dbReference>
<dbReference type="GO" id="GO:0005839">
    <property type="term" value="C:proteasome core complex"/>
    <property type="evidence" value="ECO:0007669"/>
    <property type="project" value="InterPro"/>
</dbReference>
<dbReference type="Proteomes" id="UP000007801">
    <property type="component" value="Unassembled WGS sequence"/>
</dbReference>
<dbReference type="HOGENOM" id="CLU_118768_0_0_1"/>
<feature type="region of interest" description="Disordered" evidence="1">
    <location>
        <begin position="174"/>
        <end position="206"/>
    </location>
</feature>
<organism evidence="2 3">
    <name type="scientific">Drosophila ananassae</name>
    <name type="common">Fruit fly</name>
    <dbReference type="NCBI Taxonomy" id="7217"/>
    <lineage>
        <taxon>Eukaryota</taxon>
        <taxon>Metazoa</taxon>
        <taxon>Ecdysozoa</taxon>
        <taxon>Arthropoda</taxon>
        <taxon>Hexapoda</taxon>
        <taxon>Insecta</taxon>
        <taxon>Pterygota</taxon>
        <taxon>Neoptera</taxon>
        <taxon>Endopterygota</taxon>
        <taxon>Diptera</taxon>
        <taxon>Brachycera</taxon>
        <taxon>Muscomorpha</taxon>
        <taxon>Ephydroidea</taxon>
        <taxon>Drosophilidae</taxon>
        <taxon>Drosophila</taxon>
        <taxon>Sophophora</taxon>
    </lineage>
</organism>
<name>B3MBM8_DROAN</name>
<dbReference type="PhylomeDB" id="B3MBM8"/>
<keyword evidence="3" id="KW-1185">Reference proteome</keyword>
<dbReference type="InParanoid" id="B3MBM8"/>
<gene>
    <name evidence="2" type="primary">Dana\GF13309</name>
    <name evidence="2" type="synonym">dana_GLEANR_13323</name>
    <name evidence="2" type="ORF">GF13309</name>
</gene>
<evidence type="ECO:0000313" key="2">
    <source>
        <dbReference type="EMBL" id="EDV37159.1"/>
    </source>
</evidence>
<dbReference type="MEROPS" id="T01.A01"/>
<evidence type="ECO:0000256" key="1">
    <source>
        <dbReference type="SAM" id="MobiDB-lite"/>
    </source>
</evidence>